<feature type="chain" id="PRO_5047115750" evidence="1">
    <location>
        <begin position="21"/>
        <end position="218"/>
    </location>
</feature>
<dbReference type="RefSeq" id="WP_264246565.1">
    <property type="nucleotide sequence ID" value="NZ_CP107567.1"/>
</dbReference>
<gene>
    <name evidence="2" type="ORF">OGH68_22055</name>
</gene>
<evidence type="ECO:0000256" key="1">
    <source>
        <dbReference type="SAM" id="SignalP"/>
    </source>
</evidence>
<evidence type="ECO:0000313" key="2">
    <source>
        <dbReference type="EMBL" id="UYQ63877.1"/>
    </source>
</evidence>
<dbReference type="Proteomes" id="UP001163878">
    <property type="component" value="Chromosome"/>
</dbReference>
<sequence length="218" mass="23356">MKRLWMALAGCAAVTATVVAVTVGAPDAGRSAGDEGGGTEASVARIEFTEAVALDTDQPVTANQKVEMFAEHRGDAVSRLHFVITLDGRIAEERRWRADRPESITARSWASCTTMDEPTPAPKPDSLEVILRAYFGPPDVPRDAKKVAGGASRWETPTGMMRMTYTDLGGPYPDRIVEIKGPDGSIGSTISGTRISEHSDLPEWRAGWPTCRPSTGAS</sequence>
<feature type="signal peptide" evidence="1">
    <location>
        <begin position="1"/>
        <end position="20"/>
    </location>
</feature>
<protein>
    <submittedName>
        <fullName evidence="2">Uncharacterized protein</fullName>
    </submittedName>
</protein>
<keyword evidence="1" id="KW-0732">Signal</keyword>
<proteinExistence type="predicted"/>
<organism evidence="2 3">
    <name type="scientific">Streptomyces peucetius</name>
    <dbReference type="NCBI Taxonomy" id="1950"/>
    <lineage>
        <taxon>Bacteria</taxon>
        <taxon>Bacillati</taxon>
        <taxon>Actinomycetota</taxon>
        <taxon>Actinomycetes</taxon>
        <taxon>Kitasatosporales</taxon>
        <taxon>Streptomycetaceae</taxon>
        <taxon>Streptomyces</taxon>
    </lineage>
</organism>
<accession>A0ABY6ID50</accession>
<keyword evidence="3" id="KW-1185">Reference proteome</keyword>
<dbReference type="EMBL" id="CP107567">
    <property type="protein sequence ID" value="UYQ63877.1"/>
    <property type="molecule type" value="Genomic_DNA"/>
</dbReference>
<evidence type="ECO:0000313" key="3">
    <source>
        <dbReference type="Proteomes" id="UP001163878"/>
    </source>
</evidence>
<reference evidence="2" key="1">
    <citation type="submission" date="2022-10" db="EMBL/GenBank/DDBJ databases">
        <title>Cytochrome P450 Catalyzes Benzene Ring Formation in the Biosynthesis of Trialkyl-Substituted Aromatic Polyketides.</title>
        <authorList>
            <person name="Zhao E."/>
            <person name="Ge H."/>
        </authorList>
    </citation>
    <scope>NUCLEOTIDE SEQUENCE</scope>
    <source>
        <strain evidence="2">NA0869</strain>
    </source>
</reference>
<name>A0ABY6ID50_STRPE</name>